<gene>
    <name evidence="6" type="ORF">FWK35_00005374</name>
</gene>
<dbReference type="AlphaFoldDB" id="A0A6G0ZPA7"/>
<dbReference type="InterPro" id="IPR019819">
    <property type="entry name" value="Carboxylesterase_B_CS"/>
</dbReference>
<feature type="domain" description="Carboxylesterase type B" evidence="5">
    <location>
        <begin position="653"/>
        <end position="1132"/>
    </location>
</feature>
<sequence>MKIRLAIYLQSQFSQLPNTKHLHFLYHIMIKGRLSKIYLSPKTHFIRLMDQLIDFCTIACLSKIVSEIIICYLAYSNDLRTHSFTIFQLKKMLNTCKIVLFYLIACFLTCSASDTPKVRVSSGEISGGYEYSYNGRKIYSFLGIPYASPPVQNYRFKEPQPVKPWLGVWNATIQGSACLGPDYASNFKFVGQEDCLYLNVYTPKLPQDNTPDDLMDVVVHIHGGAFVGGQGISYSPQYLLDINDFVYVSINYRLGVLGFATTGDDILPANNGMKDQVAALKWIKQNIVVFGGNPNSVTITGISAGASSVHYHMISPMSNGLFNRAIIQSGSAFCHWSYIENVAQKTQYIANILGCPTNNSVDIVECLRSRPGSVIAKSFIEFMPWKYNPFSPFGPTVELTGDEKFLPDIPEKLVPYDIPVLMSVSRDEGFDTAIYIMNENGINELNDNWNEYLPHLLDYNYTIANEKLRTKISQDIKKFYFGDKTLSKETMSNLVEMITDRTFGYAISKAAQQIAAKNTAPVYFQEFGYSGNYSVITNVDPKSYSRGSNVTHADEIIYVLKMKNYPVHDNEEDTNMMKTMVNIWSTFIKNGVPDIGNSDIWLPVSKNPTDPFRFIKITQQQTFEATEQSNHGNYAFWSNLPLTEFNEVNVPEEPQPVNPWLGIWNATIPGSACLGPDYESNFKLAGQEDCLYLNVYTPKLQKKNTPDVLMDVIVHIHGGAFMSGQGIAFGPQYLLDINDFVYVSINYRLGVLGFATTGDNILPANNGMKDQVAALRWIKQNIVVFGGNPNSVTITGMSAGASSVHYHMISPMSKGLFNRAILQSGSAFCPWSYTENVAQKTKYIANMLGCPTNNSEDIVECLRSRPGPVITQSFIEFTPWRFNPFSPFGPTVELAGEEKFLPDIPEKLDPYDIPVLMSLNKEEGLIIAKFIMHGNGINELNDNWNEYLPHLLDYNYTISNEKLRTKISQDIKKFYFGDKTISKETMSTFAKLLSDRIFGYAISKAAQHISSKNKSPVYFHEFGYSGNYSILAFGDPKSYSRGSSVTHSDDTMYVLNMKNYPVHDNEQDTNMMKTMVNIWSTFIKNGVPDIGNSDIWLPVSKNPTDPLRFIKITQQQTFEATEQSNHGNYAFWSNLPLTEFSEVNVPEDIKIDSQSLI</sequence>
<dbReference type="SUPFAM" id="SSF53474">
    <property type="entry name" value="alpha/beta-Hydrolases"/>
    <property type="match status" value="2"/>
</dbReference>
<evidence type="ECO:0000256" key="2">
    <source>
        <dbReference type="ARBA" id="ARBA00022487"/>
    </source>
</evidence>
<evidence type="ECO:0000256" key="4">
    <source>
        <dbReference type="ARBA" id="ARBA00023180"/>
    </source>
</evidence>
<dbReference type="InterPro" id="IPR019826">
    <property type="entry name" value="Carboxylesterase_B_AS"/>
</dbReference>
<dbReference type="CDD" id="cd00312">
    <property type="entry name" value="Esterase_lipase"/>
    <property type="match status" value="2"/>
</dbReference>
<dbReference type="Gene3D" id="3.40.50.1820">
    <property type="entry name" value="alpha/beta hydrolase"/>
    <property type="match status" value="2"/>
</dbReference>
<keyword evidence="4" id="KW-0325">Glycoprotein</keyword>
<dbReference type="PANTHER" id="PTHR11559">
    <property type="entry name" value="CARBOXYLESTERASE"/>
    <property type="match status" value="1"/>
</dbReference>
<evidence type="ECO:0000256" key="3">
    <source>
        <dbReference type="ARBA" id="ARBA00022801"/>
    </source>
</evidence>
<dbReference type="Proteomes" id="UP000478052">
    <property type="component" value="Unassembled WGS sequence"/>
</dbReference>
<keyword evidence="2" id="KW-0719">Serine esterase</keyword>
<evidence type="ECO:0000313" key="7">
    <source>
        <dbReference type="Proteomes" id="UP000478052"/>
    </source>
</evidence>
<dbReference type="InterPro" id="IPR050309">
    <property type="entry name" value="Type-B_Carboxylest/Lipase"/>
</dbReference>
<comment type="similarity">
    <text evidence="1">Belongs to the type-B carboxylesterase/lipase family.</text>
</comment>
<name>A0A6G0ZPA7_APHCR</name>
<proteinExistence type="inferred from homology"/>
<evidence type="ECO:0000313" key="6">
    <source>
        <dbReference type="EMBL" id="KAF0773086.1"/>
    </source>
</evidence>
<dbReference type="InterPro" id="IPR029058">
    <property type="entry name" value="AB_hydrolase_fold"/>
</dbReference>
<dbReference type="PROSITE" id="PS00122">
    <property type="entry name" value="CARBOXYLESTERASE_B_1"/>
    <property type="match status" value="2"/>
</dbReference>
<accession>A0A6G0ZPA7</accession>
<dbReference type="OrthoDB" id="6846267at2759"/>
<evidence type="ECO:0000259" key="5">
    <source>
        <dbReference type="Pfam" id="PF00135"/>
    </source>
</evidence>
<dbReference type="GO" id="GO:0052689">
    <property type="term" value="F:carboxylic ester hydrolase activity"/>
    <property type="evidence" value="ECO:0007669"/>
    <property type="project" value="UniProtKB-KW"/>
</dbReference>
<evidence type="ECO:0000256" key="1">
    <source>
        <dbReference type="ARBA" id="ARBA00005964"/>
    </source>
</evidence>
<dbReference type="Pfam" id="PF00135">
    <property type="entry name" value="COesterase"/>
    <property type="match status" value="2"/>
</dbReference>
<dbReference type="PROSITE" id="PS00941">
    <property type="entry name" value="CARBOXYLESTERASE_B_2"/>
    <property type="match status" value="2"/>
</dbReference>
<protein>
    <submittedName>
        <fullName evidence="6">Esterase E4-like</fullName>
    </submittedName>
</protein>
<organism evidence="6 7">
    <name type="scientific">Aphis craccivora</name>
    <name type="common">Cowpea aphid</name>
    <dbReference type="NCBI Taxonomy" id="307492"/>
    <lineage>
        <taxon>Eukaryota</taxon>
        <taxon>Metazoa</taxon>
        <taxon>Ecdysozoa</taxon>
        <taxon>Arthropoda</taxon>
        <taxon>Hexapoda</taxon>
        <taxon>Insecta</taxon>
        <taxon>Pterygota</taxon>
        <taxon>Neoptera</taxon>
        <taxon>Paraneoptera</taxon>
        <taxon>Hemiptera</taxon>
        <taxon>Sternorrhyncha</taxon>
        <taxon>Aphidomorpha</taxon>
        <taxon>Aphidoidea</taxon>
        <taxon>Aphididae</taxon>
        <taxon>Aphidini</taxon>
        <taxon>Aphis</taxon>
        <taxon>Aphis</taxon>
    </lineage>
</organism>
<feature type="domain" description="Carboxylesterase type B" evidence="5">
    <location>
        <begin position="115"/>
        <end position="637"/>
    </location>
</feature>
<dbReference type="InterPro" id="IPR002018">
    <property type="entry name" value="CarbesteraseB"/>
</dbReference>
<comment type="caution">
    <text evidence="6">The sequence shown here is derived from an EMBL/GenBank/DDBJ whole genome shotgun (WGS) entry which is preliminary data.</text>
</comment>
<feature type="non-terminal residue" evidence="6">
    <location>
        <position position="1157"/>
    </location>
</feature>
<keyword evidence="3" id="KW-0378">Hydrolase</keyword>
<dbReference type="EMBL" id="VUJU01000099">
    <property type="protein sequence ID" value="KAF0773086.1"/>
    <property type="molecule type" value="Genomic_DNA"/>
</dbReference>
<keyword evidence="7" id="KW-1185">Reference proteome</keyword>
<reference evidence="6 7" key="1">
    <citation type="submission" date="2019-08" db="EMBL/GenBank/DDBJ databases">
        <title>Whole genome of Aphis craccivora.</title>
        <authorList>
            <person name="Voronova N.V."/>
            <person name="Shulinski R.S."/>
            <person name="Bandarenka Y.V."/>
            <person name="Zhorov D.G."/>
            <person name="Warner D."/>
        </authorList>
    </citation>
    <scope>NUCLEOTIDE SEQUENCE [LARGE SCALE GENOMIC DNA]</scope>
    <source>
        <strain evidence="6">180601</strain>
        <tissue evidence="6">Whole Body</tissue>
    </source>
</reference>